<feature type="binding site" evidence="7">
    <location>
        <position position="256"/>
    </location>
    <ligand>
        <name>3',5'-cyclic AMP</name>
        <dbReference type="ChEBI" id="CHEBI:58165"/>
        <label>2</label>
    </ligand>
</feature>
<dbReference type="GO" id="GO:0034236">
    <property type="term" value="F:protein kinase A catalytic subunit binding"/>
    <property type="evidence" value="ECO:0007669"/>
    <property type="project" value="TreeGrafter"/>
</dbReference>
<dbReference type="SMART" id="SM00100">
    <property type="entry name" value="cNMP"/>
    <property type="match status" value="2"/>
</dbReference>
<keyword evidence="3 7" id="KW-0116">cAMP-binding</keyword>
<dbReference type="InterPro" id="IPR050503">
    <property type="entry name" value="cAMP-dep_PK_reg_su-like"/>
</dbReference>
<keyword evidence="9" id="KW-0808">Transferase</keyword>
<dbReference type="Pfam" id="PF00027">
    <property type="entry name" value="cNMP_binding"/>
    <property type="match status" value="2"/>
</dbReference>
<dbReference type="KEGG" id="bmic:BMR1_01G03115"/>
<dbReference type="PIRSF" id="PIRSF000548">
    <property type="entry name" value="PK_regulatory"/>
    <property type="match status" value="1"/>
</dbReference>
<dbReference type="PRINTS" id="PR00103">
    <property type="entry name" value="CAMPKINASE"/>
</dbReference>
<evidence type="ECO:0000256" key="6">
    <source>
        <dbReference type="ARBA" id="ARBA00023149"/>
    </source>
</evidence>
<dbReference type="PANTHER" id="PTHR11635:SF152">
    <property type="entry name" value="CAMP-DEPENDENT PROTEIN KINASE TYPE I REGULATORY SUBUNIT-RELATED"/>
    <property type="match status" value="1"/>
</dbReference>
<dbReference type="InterPro" id="IPR014710">
    <property type="entry name" value="RmlC-like_jellyroll"/>
</dbReference>
<dbReference type="VEuPathDB" id="PiroplasmaDB:BMR1_01G03115"/>
<evidence type="ECO:0000256" key="5">
    <source>
        <dbReference type="ARBA" id="ARBA00022741"/>
    </source>
</evidence>
<feature type="binding site" evidence="7">
    <location>
        <position position="247"/>
    </location>
    <ligand>
        <name>3',5'-cyclic AMP</name>
        <dbReference type="ChEBI" id="CHEBI:58165"/>
        <label>2</label>
    </ligand>
</feature>
<dbReference type="GO" id="GO:0016301">
    <property type="term" value="F:kinase activity"/>
    <property type="evidence" value="ECO:0007669"/>
    <property type="project" value="UniProtKB-KW"/>
</dbReference>
<accession>A0A1N6LX51</accession>
<dbReference type="EMBL" id="FO082871">
    <property type="protein sequence ID" value="SIO73446.1"/>
    <property type="molecule type" value="Genomic_DNA"/>
</dbReference>
<keyword evidence="5 7" id="KW-0547">Nucleotide-binding</keyword>
<proteinExistence type="inferred from homology"/>
<dbReference type="GO" id="GO:0030552">
    <property type="term" value="F:cAMP binding"/>
    <property type="evidence" value="ECO:0007669"/>
    <property type="project" value="UniProtKB-KW"/>
</dbReference>
<dbReference type="RefSeq" id="XP_021337544.1">
    <property type="nucleotide sequence ID" value="XM_021482959.1"/>
</dbReference>
<keyword evidence="2" id="KW-0597">Phosphoprotein</keyword>
<keyword evidence="9" id="KW-0418">Kinase</keyword>
<protein>
    <submittedName>
        <fullName evidence="9">cAMP-dependent protein kinase regulator</fullName>
    </submittedName>
</protein>
<keyword evidence="10" id="KW-1185">Reference proteome</keyword>
<dbReference type="Gene3D" id="2.60.120.10">
    <property type="entry name" value="Jelly Rolls"/>
    <property type="match status" value="2"/>
</dbReference>
<dbReference type="GO" id="GO:0004862">
    <property type="term" value="F:cAMP-dependent protein kinase inhibitor activity"/>
    <property type="evidence" value="ECO:0007669"/>
    <property type="project" value="TreeGrafter"/>
</dbReference>
<evidence type="ECO:0000256" key="1">
    <source>
        <dbReference type="ARBA" id="ARBA00005753"/>
    </source>
</evidence>
<dbReference type="PROSITE" id="PS00889">
    <property type="entry name" value="CNMP_BINDING_2"/>
    <property type="match status" value="2"/>
</dbReference>
<dbReference type="InterPro" id="IPR018488">
    <property type="entry name" value="cNMP-bd_CS"/>
</dbReference>
<dbReference type="InterPro" id="IPR012198">
    <property type="entry name" value="cAMP_dep_PK_reg_su"/>
</dbReference>
<keyword evidence="4" id="KW-0677">Repeat</keyword>
<dbReference type="InterPro" id="IPR000595">
    <property type="entry name" value="cNMP-bd_dom"/>
</dbReference>
<feature type="domain" description="Cyclic nucleotide-binding" evidence="8">
    <location>
        <begin position="182"/>
        <end position="297"/>
    </location>
</feature>
<organism evidence="9 10">
    <name type="scientific">Babesia microti (strain RI)</name>
    <dbReference type="NCBI Taxonomy" id="1133968"/>
    <lineage>
        <taxon>Eukaryota</taxon>
        <taxon>Sar</taxon>
        <taxon>Alveolata</taxon>
        <taxon>Apicomplexa</taxon>
        <taxon>Aconoidasida</taxon>
        <taxon>Piroplasmida</taxon>
        <taxon>Babesiidae</taxon>
        <taxon>Babesia</taxon>
    </lineage>
</organism>
<dbReference type="SUPFAM" id="SSF51206">
    <property type="entry name" value="cAMP-binding domain-like"/>
    <property type="match status" value="2"/>
</dbReference>
<dbReference type="InterPro" id="IPR018490">
    <property type="entry name" value="cNMP-bd_dom_sf"/>
</dbReference>
<evidence type="ECO:0000256" key="7">
    <source>
        <dbReference type="PIRSR" id="PIRSR000548-1"/>
    </source>
</evidence>
<dbReference type="PANTHER" id="PTHR11635">
    <property type="entry name" value="CAMP-DEPENDENT PROTEIN KINASE REGULATORY CHAIN"/>
    <property type="match status" value="1"/>
</dbReference>
<feature type="binding site" evidence="7">
    <location>
        <position position="138"/>
    </location>
    <ligand>
        <name>3',5'-cyclic AMP</name>
        <dbReference type="ChEBI" id="CHEBI:58165"/>
        <label>1</label>
    </ligand>
</feature>
<reference evidence="9 10" key="1">
    <citation type="journal article" date="2012" name="Nucleic Acids Res.">
        <title>Sequencing of the smallest Apicomplexan genome from the human pathogen Babesia microti.</title>
        <authorList>
            <person name="Cornillot E."/>
            <person name="Hadj-Kaddour K."/>
            <person name="Dassouli A."/>
            <person name="Noel B."/>
            <person name="Ranwez V."/>
            <person name="Vacherie B."/>
            <person name="Augagneur Y."/>
            <person name="Bres V."/>
            <person name="Duclos A."/>
            <person name="Randazzo S."/>
            <person name="Carcy B."/>
            <person name="Debierre-Grockiego F."/>
            <person name="Delbecq S."/>
            <person name="Moubri-Menage K."/>
            <person name="Shams-Eldin H."/>
            <person name="Usmani-Brown S."/>
            <person name="Bringaud F."/>
            <person name="Wincker P."/>
            <person name="Vivares C.P."/>
            <person name="Schwarz R.T."/>
            <person name="Schetters T.P."/>
            <person name="Krause P.J."/>
            <person name="Gorenflot A."/>
            <person name="Berry V."/>
            <person name="Barbe V."/>
            <person name="Ben Mamoun C."/>
        </authorList>
    </citation>
    <scope>NUCLEOTIDE SEQUENCE [LARGE SCALE GENOMIC DNA]</scope>
    <source>
        <strain evidence="9 10">RI</strain>
    </source>
</reference>
<reference evidence="9 10" key="3">
    <citation type="journal article" date="2016" name="Sci. Rep.">
        <title>Genome-wide diversity and gene expression profiling of Babesia microti isolates identify polymorphic genes that mediate host-pathogen interactions.</title>
        <authorList>
            <person name="Silva J.C."/>
            <person name="Cornillot E."/>
            <person name="McCracken C."/>
            <person name="Usmani-Brown S."/>
            <person name="Dwivedi A."/>
            <person name="Ifeonu O.O."/>
            <person name="Crabtree J."/>
            <person name="Gotia H.T."/>
            <person name="Virji A.Z."/>
            <person name="Reynes C."/>
            <person name="Colinge J."/>
            <person name="Kumar V."/>
            <person name="Lawres L."/>
            <person name="Pazzi J.E."/>
            <person name="Pablo J.V."/>
            <person name="Hung C."/>
            <person name="Brancato J."/>
            <person name="Kumari P."/>
            <person name="Orvis J."/>
            <person name="Tretina K."/>
            <person name="Chibucos M."/>
            <person name="Ott S."/>
            <person name="Sadzewicz L."/>
            <person name="Sengamalay N."/>
            <person name="Shetty A.C."/>
            <person name="Su Q."/>
            <person name="Tallon L."/>
            <person name="Fraser C.M."/>
            <person name="Frutos R."/>
            <person name="Molina D.M."/>
            <person name="Krause P.J."/>
            <person name="Ben Mamoun C."/>
        </authorList>
    </citation>
    <scope>NUCLEOTIDE SEQUENCE [LARGE SCALE GENOMIC DNA]</scope>
    <source>
        <strain evidence="9 10">RI</strain>
    </source>
</reference>
<evidence type="ECO:0000256" key="2">
    <source>
        <dbReference type="ARBA" id="ARBA00022553"/>
    </source>
</evidence>
<evidence type="ECO:0000256" key="3">
    <source>
        <dbReference type="ARBA" id="ARBA00022566"/>
    </source>
</evidence>
<dbReference type="GO" id="GO:0005829">
    <property type="term" value="C:cytosol"/>
    <property type="evidence" value="ECO:0007669"/>
    <property type="project" value="TreeGrafter"/>
</dbReference>
<dbReference type="OrthoDB" id="417078at2759"/>
<comment type="similarity">
    <text evidence="1">Belongs to the cAMP-dependent kinase regulatory chain family.</text>
</comment>
<evidence type="ECO:0000313" key="10">
    <source>
        <dbReference type="Proteomes" id="UP000002899"/>
    </source>
</evidence>
<dbReference type="Proteomes" id="UP000002899">
    <property type="component" value="Chromosome I"/>
</dbReference>
<evidence type="ECO:0000256" key="4">
    <source>
        <dbReference type="ARBA" id="ARBA00022737"/>
    </source>
</evidence>
<keyword evidence="6 7" id="KW-0114">cAMP</keyword>
<dbReference type="GO" id="GO:0005952">
    <property type="term" value="C:cAMP-dependent protein kinase complex"/>
    <property type="evidence" value="ECO:0007669"/>
    <property type="project" value="InterPro"/>
</dbReference>
<gene>
    <name evidence="9" type="ORF">BMR1_01G03115</name>
</gene>
<evidence type="ECO:0000313" key="9">
    <source>
        <dbReference type="EMBL" id="SIO73446.1"/>
    </source>
</evidence>
<sequence>MGTDDFDPSEEMLMKMCRHRTSVSAEVYNDYTAMNYIYPIYHKEPVQHTQITNAIKSCFLFSSVDDKHLKILVDAFNCYEFLPGTVIMRQGDLGDKLYLIQEGSVKVTKLVDGKEQFICDMKEGEIFGELALMYNAPRAATVTAIGSVKAWGLARECFNHLVKNSAIKKREEYGSFISKIELLKGIDEYEKLKLVDSLQIVEFDKDATIINQGEDDDRLFMMVDGKAAAFKDGIEIKKYSSGDYFGELALVRGTKRAATVKAIEHCKVAVLDRVRCINILGPIESIVKQNIENYRQALIDSGIDPSFLNNY</sequence>
<feature type="domain" description="Cyclic nucleotide-binding" evidence="8">
    <location>
        <begin position="60"/>
        <end position="179"/>
    </location>
</feature>
<feature type="binding site" evidence="7">
    <location>
        <position position="129"/>
    </location>
    <ligand>
        <name>3',5'-cyclic AMP</name>
        <dbReference type="ChEBI" id="CHEBI:58165"/>
        <label>1</label>
    </ligand>
</feature>
<dbReference type="GeneID" id="24423698"/>
<name>A0A1N6LX51_BABMR</name>
<dbReference type="PROSITE" id="PS50042">
    <property type="entry name" value="CNMP_BINDING_3"/>
    <property type="match status" value="2"/>
</dbReference>
<dbReference type="AlphaFoldDB" id="A0A1N6LX51"/>
<dbReference type="CDD" id="cd00038">
    <property type="entry name" value="CAP_ED"/>
    <property type="match status" value="2"/>
</dbReference>
<evidence type="ECO:0000259" key="8">
    <source>
        <dbReference type="PROSITE" id="PS50042"/>
    </source>
</evidence>
<reference evidence="9 10" key="2">
    <citation type="journal article" date="2013" name="PLoS ONE">
        <title>Whole genome mapping and re-organization of the nuclear and mitochondrial genomes of Babesia microti isolates.</title>
        <authorList>
            <person name="Cornillot E."/>
            <person name="Dassouli A."/>
            <person name="Garg A."/>
            <person name="Pachikara N."/>
            <person name="Randazzo S."/>
            <person name="Depoix D."/>
            <person name="Carcy B."/>
            <person name="Delbecq S."/>
            <person name="Frutos R."/>
            <person name="Silva J.C."/>
            <person name="Sutton R."/>
            <person name="Krause P.J."/>
            <person name="Mamoun C.B."/>
        </authorList>
    </citation>
    <scope>NUCLEOTIDE SEQUENCE [LARGE SCALE GENOMIC DNA]</scope>
    <source>
        <strain evidence="9 10">RI</strain>
    </source>
</reference>